<keyword evidence="2" id="KW-1003">Cell membrane</keyword>
<evidence type="ECO:0000256" key="6">
    <source>
        <dbReference type="PIRSR" id="PIRSR005091-1"/>
    </source>
</evidence>
<feature type="binding site" evidence="7">
    <location>
        <position position="426"/>
    </location>
    <ligand>
        <name>substrate</name>
    </ligand>
</feature>
<feature type="transmembrane region" description="Helical" evidence="9">
    <location>
        <begin position="170"/>
        <end position="188"/>
    </location>
</feature>
<gene>
    <name evidence="11" type="ORF">DQQ10_11075</name>
</gene>
<evidence type="ECO:0000256" key="8">
    <source>
        <dbReference type="PIRSR" id="PIRSR005091-3"/>
    </source>
</evidence>
<name>A0A364Y3H7_9BACT</name>
<dbReference type="PANTHER" id="PTHR47371">
    <property type="entry name" value="LIPOTEICHOIC ACID SYNTHASE"/>
    <property type="match status" value="1"/>
</dbReference>
<dbReference type="Gene3D" id="3.40.720.10">
    <property type="entry name" value="Alkaline Phosphatase, subunit A"/>
    <property type="match status" value="1"/>
</dbReference>
<dbReference type="RefSeq" id="WP_112746921.1">
    <property type="nucleotide sequence ID" value="NZ_QMFY01000004.1"/>
</dbReference>
<evidence type="ECO:0000313" key="12">
    <source>
        <dbReference type="Proteomes" id="UP000251889"/>
    </source>
</evidence>
<feature type="binding site" evidence="8">
    <location>
        <position position="480"/>
    </location>
    <ligand>
        <name>Mn(2+)</name>
        <dbReference type="ChEBI" id="CHEBI:29035"/>
    </ligand>
</feature>
<evidence type="ECO:0000256" key="9">
    <source>
        <dbReference type="SAM" id="Phobius"/>
    </source>
</evidence>
<feature type="transmembrane region" description="Helical" evidence="9">
    <location>
        <begin position="80"/>
        <end position="100"/>
    </location>
</feature>
<keyword evidence="12" id="KW-1185">Reference proteome</keyword>
<reference evidence="11 12" key="1">
    <citation type="submission" date="2018-06" db="EMBL/GenBank/DDBJ databases">
        <title>Chryseolinea flavus sp. nov., a member of the phylum Bacteroidetes isolated from soil.</title>
        <authorList>
            <person name="Li Y."/>
            <person name="Wang J."/>
        </authorList>
    </citation>
    <scope>NUCLEOTIDE SEQUENCE [LARGE SCALE GENOMIC DNA]</scope>
    <source>
        <strain evidence="11 12">SDU1-6</strain>
    </source>
</reference>
<dbReference type="InterPro" id="IPR050448">
    <property type="entry name" value="OpgB/LTA_synthase_biosynth"/>
</dbReference>
<evidence type="ECO:0000256" key="5">
    <source>
        <dbReference type="ARBA" id="ARBA00023136"/>
    </source>
</evidence>
<sequence length="607" mass="68154">MRQRLSIFFALCSFWLSFMIIGRVIFLINNIELSASLTAQEILLAMLNGLRMDASISGYFLALSGLLLTASVFSPKRWVAVTLAAVTITLIALAGLIIVADMELYRHWGFRMNNSPFFYMGSGAVGSVDLLVIVKLVGTWILLTAFFSWMYFKTIHARVKEITKTKNSTALFMLVLSALMFIPIRGSFSVAPMNSGFVYFHKTKAYANHVAINVIWNFLYSLQKGSNDNYPENFFDKQKAAQLFTSLYPTTDSTVQLLNTNRPNIIFIILESFTADVIEPLGGVAGVAPNLSKLCKEGILFEQFYASGDRTDKGVIAILSGYPAQPTTSIIKNPSKTQSLPQLNPLLKQLGYRSSFIYGGDIDFANFRSYFTVGQYDHITTMDDFDDAKNISKWGIHDHFMFNKALAELDTTTGLFTKVILTLSSHEPFDVPFKSHIQGSDEESLFLNSCNYTDKSLGDFIEALKQKPFWKNTLVVITADHGHRHPRNKAIQDKERFKIPLLLLGGAIKGDTTIHTMGGQTDIANTILAQIDKPHPEFKFSKNLLAKNVVSFATYFFNDGYGFLQPNRYVVYDNPGKQFLKGINVDDQTKDLSQAYQQTLFSDYNSR</sequence>
<evidence type="ECO:0000256" key="2">
    <source>
        <dbReference type="ARBA" id="ARBA00022475"/>
    </source>
</evidence>
<feature type="binding site" evidence="8">
    <location>
        <position position="271"/>
    </location>
    <ligand>
        <name>Mn(2+)</name>
        <dbReference type="ChEBI" id="CHEBI:29035"/>
    </ligand>
</feature>
<dbReference type="Pfam" id="PF00884">
    <property type="entry name" value="Sulfatase"/>
    <property type="match status" value="1"/>
</dbReference>
<dbReference type="InterPro" id="IPR012160">
    <property type="entry name" value="LtaS-like"/>
</dbReference>
<dbReference type="AlphaFoldDB" id="A0A364Y3H7"/>
<evidence type="ECO:0000313" key="11">
    <source>
        <dbReference type="EMBL" id="RAW01435.1"/>
    </source>
</evidence>
<dbReference type="InterPro" id="IPR000917">
    <property type="entry name" value="Sulfatase_N"/>
</dbReference>
<dbReference type="Proteomes" id="UP000251889">
    <property type="component" value="Unassembled WGS sequence"/>
</dbReference>
<proteinExistence type="predicted"/>
<feature type="domain" description="Sulfatase N-terminal" evidence="10">
    <location>
        <begin position="263"/>
        <end position="530"/>
    </location>
</feature>
<dbReference type="GO" id="GO:0046872">
    <property type="term" value="F:metal ion binding"/>
    <property type="evidence" value="ECO:0007669"/>
    <property type="project" value="UniProtKB-KW"/>
</dbReference>
<accession>A0A364Y3H7</accession>
<feature type="binding site" evidence="8">
    <location>
        <position position="481"/>
    </location>
    <ligand>
        <name>Mn(2+)</name>
        <dbReference type="ChEBI" id="CHEBI:29035"/>
    </ligand>
</feature>
<dbReference type="OrthoDB" id="9777768at2"/>
<dbReference type="CDD" id="cd16015">
    <property type="entry name" value="LTA_synthase"/>
    <property type="match status" value="1"/>
</dbReference>
<evidence type="ECO:0000256" key="3">
    <source>
        <dbReference type="ARBA" id="ARBA00022692"/>
    </source>
</evidence>
<protein>
    <recommendedName>
        <fullName evidence="10">Sulfatase N-terminal domain-containing protein</fullName>
    </recommendedName>
</protein>
<dbReference type="EMBL" id="QMFY01000004">
    <property type="protein sequence ID" value="RAW01435.1"/>
    <property type="molecule type" value="Genomic_DNA"/>
</dbReference>
<comment type="subcellular location">
    <subcellularLocation>
        <location evidence="1">Cell membrane</location>
        <topology evidence="1">Multi-pass membrane protein</topology>
    </subcellularLocation>
</comment>
<dbReference type="InterPro" id="IPR017850">
    <property type="entry name" value="Alkaline_phosphatase_core_sf"/>
</dbReference>
<keyword evidence="4 9" id="KW-1133">Transmembrane helix</keyword>
<feature type="active site" evidence="6">
    <location>
        <position position="311"/>
    </location>
</feature>
<feature type="transmembrane region" description="Helical" evidence="9">
    <location>
        <begin position="120"/>
        <end position="149"/>
    </location>
</feature>
<keyword evidence="5 9" id="KW-0472">Membrane</keyword>
<dbReference type="GO" id="GO:0005886">
    <property type="term" value="C:plasma membrane"/>
    <property type="evidence" value="ECO:0007669"/>
    <property type="project" value="UniProtKB-SubCell"/>
</dbReference>
<evidence type="ECO:0000256" key="4">
    <source>
        <dbReference type="ARBA" id="ARBA00022989"/>
    </source>
</evidence>
<organism evidence="11 12">
    <name type="scientific">Pseudochryseolinea flava</name>
    <dbReference type="NCBI Taxonomy" id="2059302"/>
    <lineage>
        <taxon>Bacteria</taxon>
        <taxon>Pseudomonadati</taxon>
        <taxon>Bacteroidota</taxon>
        <taxon>Cytophagia</taxon>
        <taxon>Cytophagales</taxon>
        <taxon>Fulvivirgaceae</taxon>
        <taxon>Pseudochryseolinea</taxon>
    </lineage>
</organism>
<feature type="binding site" evidence="8">
    <location>
        <position position="311"/>
    </location>
    <ligand>
        <name>Mn(2+)</name>
        <dbReference type="ChEBI" id="CHEBI:29035"/>
    </ligand>
</feature>
<dbReference type="SUPFAM" id="SSF53649">
    <property type="entry name" value="Alkaline phosphatase-like"/>
    <property type="match status" value="1"/>
</dbReference>
<keyword evidence="7" id="KW-0464">Manganese</keyword>
<evidence type="ECO:0000259" key="10">
    <source>
        <dbReference type="Pfam" id="PF00884"/>
    </source>
</evidence>
<dbReference type="PIRSF" id="PIRSF005091">
    <property type="entry name" value="Mmb_sulf_HI1246"/>
    <property type="match status" value="1"/>
</dbReference>
<dbReference type="Gene3D" id="3.30.1120.80">
    <property type="match status" value="1"/>
</dbReference>
<feature type="transmembrane region" description="Helical" evidence="9">
    <location>
        <begin position="56"/>
        <end position="73"/>
    </location>
</feature>
<evidence type="ECO:0000256" key="1">
    <source>
        <dbReference type="ARBA" id="ARBA00004651"/>
    </source>
</evidence>
<keyword evidence="3 9" id="KW-0812">Transmembrane</keyword>
<dbReference type="PANTHER" id="PTHR47371:SF3">
    <property type="entry name" value="PHOSPHOGLYCEROL TRANSFERASE I"/>
    <property type="match status" value="1"/>
</dbReference>
<evidence type="ECO:0000256" key="7">
    <source>
        <dbReference type="PIRSR" id="PIRSR005091-2"/>
    </source>
</evidence>
<feature type="transmembrane region" description="Helical" evidence="9">
    <location>
        <begin position="7"/>
        <end position="28"/>
    </location>
</feature>
<keyword evidence="7" id="KW-0479">Metal-binding</keyword>
<comment type="caution">
    <text evidence="11">The sequence shown here is derived from an EMBL/GenBank/DDBJ whole genome shotgun (WGS) entry which is preliminary data.</text>
</comment>